<sequence length="300" mass="32028">MSSFIIFAVFIVVGLIVKAANKKKAGGTNPGAPNPRVQKLIERIQAQQGGNVPIQFQGQFTQPTSGPPAGRGQRVNSTGQAVNSAGQLVRPSGPVQDPGRAQASAQLSGMLQQLMRAGQTTGRFGQQITGPGQYPQQTGPGQQYPGPQSGYAPPGQFQPPTPPPWVPAYQQPPANRAPQNKGDLDSRIRTMMSTGNEVGAVRLICDEKDLGIIEAQKYARSLIAGPDKARSTGEPPIGKGDEETRYVGSAAFAESIFDNHVDDNVWASGWVEKPEVEDRTDIDELWQTVQNAGRPKPPTT</sequence>
<organism evidence="2 3">
    <name type="scientific">Kribbella qitaiheensis</name>
    <dbReference type="NCBI Taxonomy" id="1544730"/>
    <lineage>
        <taxon>Bacteria</taxon>
        <taxon>Bacillati</taxon>
        <taxon>Actinomycetota</taxon>
        <taxon>Actinomycetes</taxon>
        <taxon>Propionibacteriales</taxon>
        <taxon>Kribbellaceae</taxon>
        <taxon>Kribbella</taxon>
    </lineage>
</organism>
<protein>
    <submittedName>
        <fullName evidence="2">Uncharacterized protein</fullName>
    </submittedName>
</protein>
<feature type="region of interest" description="Disordered" evidence="1">
    <location>
        <begin position="59"/>
        <end position="101"/>
    </location>
</feature>
<feature type="region of interest" description="Disordered" evidence="1">
    <location>
        <begin position="123"/>
        <end position="183"/>
    </location>
</feature>
<proteinExistence type="predicted"/>
<evidence type="ECO:0000256" key="1">
    <source>
        <dbReference type="SAM" id="MobiDB-lite"/>
    </source>
</evidence>
<dbReference type="RefSeq" id="WP_185445285.1">
    <property type="nucleotide sequence ID" value="NZ_CP043661.1"/>
</dbReference>
<keyword evidence="3" id="KW-1185">Reference proteome</keyword>
<reference evidence="2 3" key="2">
    <citation type="journal article" date="2020" name="Microbiol. Resour. Announc.">
        <title>Antarctic desert soil bacteria exhibit high novel natural product potential, evaluated through long-read genome sequencing and comparative genomics.</title>
        <authorList>
            <person name="Benaud N."/>
            <person name="Edwards R.J."/>
            <person name="Amos T.G."/>
            <person name="D'Agostino P.M."/>
            <person name="Gutierrez-Chavez C."/>
            <person name="Montgomery K."/>
            <person name="Nicetic I."/>
            <person name="Ferrari B.C."/>
        </authorList>
    </citation>
    <scope>NUCLEOTIDE SEQUENCE [LARGE SCALE GENOMIC DNA]</scope>
    <source>
        <strain evidence="2 3">SPB151</strain>
    </source>
</reference>
<reference evidence="3" key="1">
    <citation type="submission" date="2019-09" db="EMBL/GenBank/DDBJ databases">
        <title>Antimicrobial potential of Antarctic Bacteria.</title>
        <authorList>
            <person name="Benaud N."/>
            <person name="Edwards R.J."/>
            <person name="Ferrari B.C."/>
        </authorList>
    </citation>
    <scope>NUCLEOTIDE SEQUENCE [LARGE SCALE GENOMIC DNA]</scope>
    <source>
        <strain evidence="3">SPB151</strain>
    </source>
</reference>
<dbReference type="AlphaFoldDB" id="A0A7G6WRR4"/>
<feature type="compositionally biased region" description="Polar residues" evidence="1">
    <location>
        <begin position="74"/>
        <end position="86"/>
    </location>
</feature>
<feature type="compositionally biased region" description="Pro residues" evidence="1">
    <location>
        <begin position="156"/>
        <end position="166"/>
    </location>
</feature>
<gene>
    <name evidence="2" type="ORF">F1D05_00655</name>
</gene>
<evidence type="ECO:0000313" key="3">
    <source>
        <dbReference type="Proteomes" id="UP000515563"/>
    </source>
</evidence>
<name>A0A7G6WRR4_9ACTN</name>
<dbReference type="EMBL" id="CP043661">
    <property type="protein sequence ID" value="QNE16679.1"/>
    <property type="molecule type" value="Genomic_DNA"/>
</dbReference>
<dbReference type="Proteomes" id="UP000515563">
    <property type="component" value="Chromosome"/>
</dbReference>
<evidence type="ECO:0000313" key="2">
    <source>
        <dbReference type="EMBL" id="QNE16679.1"/>
    </source>
</evidence>
<dbReference type="KEGG" id="kqi:F1D05_00655"/>
<feature type="compositionally biased region" description="Low complexity" evidence="1">
    <location>
        <begin position="125"/>
        <end position="155"/>
    </location>
</feature>
<accession>A0A7G6WRR4</accession>